<sequence length="486" mass="53077">MSLPKALARRVPAQVAARCMSSKIEHLSPLSQFGGVHGVSSKGQKTWRNKPLFRRDGDQRFKTGSEAVQMLLLAAHKKDPHSTEFLETLEDTLPALIPLLDRQPKYAWIAKQLLEPERAIQFRVAWLDDMGYSRMNRGWRTQYSSTLGPYEGGLHFNGNLSSAQVKALGLETVFTNSLSGCSLGAASGGADFNPHNKSESETQRFCQSYMTELSKYIGPDMDIPSMGYGVGLPEVGYLYGQYKRVNDHVAQKGRGVLWGGIPLYPEGVGHGVVYFANEMLRDKGDSLKGKRCLVTGSGKLALSIAGKLLELGAIPISFSDSNGHIVETDGFDAAKLRTVVSIKNERGARLGRYIISSTTARFNDPECIFDVPADGVFAAAHRNEIDADRAQRLAENGCLAVIEGANSPCTKAVLRRTRLLHGVREGKLALAQSGERVVSSVVLHTATDQAVPLAADGADGEDLRSCLRRTAASRRLRGRIRRAPRW</sequence>
<evidence type="ECO:0000256" key="2">
    <source>
        <dbReference type="ARBA" id="ARBA00023002"/>
    </source>
</evidence>
<evidence type="ECO:0000256" key="1">
    <source>
        <dbReference type="ARBA" id="ARBA00006382"/>
    </source>
</evidence>
<dbReference type="PANTHER" id="PTHR43571:SF1">
    <property type="entry name" value="NADP-SPECIFIC GLUTAMATE DEHYDROGENASE 1-RELATED"/>
    <property type="match status" value="1"/>
</dbReference>
<dbReference type="Pfam" id="PF02812">
    <property type="entry name" value="ELFV_dehydrog_N"/>
    <property type="match status" value="1"/>
</dbReference>
<name>A0A835YWP2_9STRA</name>
<accession>A0A835YWP2</accession>
<dbReference type="SMART" id="SM00839">
    <property type="entry name" value="ELFV_dehydrog"/>
    <property type="match status" value="1"/>
</dbReference>
<dbReference type="GO" id="GO:0006537">
    <property type="term" value="P:glutamate biosynthetic process"/>
    <property type="evidence" value="ECO:0007669"/>
    <property type="project" value="TreeGrafter"/>
</dbReference>
<dbReference type="GO" id="GO:0005829">
    <property type="term" value="C:cytosol"/>
    <property type="evidence" value="ECO:0007669"/>
    <property type="project" value="TreeGrafter"/>
</dbReference>
<gene>
    <name evidence="5" type="ORF">JKP88DRAFT_272148</name>
</gene>
<dbReference type="Pfam" id="PF00208">
    <property type="entry name" value="ELFV_dehydrog"/>
    <property type="match status" value="1"/>
</dbReference>
<dbReference type="InterPro" id="IPR006096">
    <property type="entry name" value="Glu/Leu/Phe/Val/Trp_DH_C"/>
</dbReference>
<evidence type="ECO:0000313" key="5">
    <source>
        <dbReference type="EMBL" id="KAG5180890.1"/>
    </source>
</evidence>
<comment type="caution">
    <text evidence="5">The sequence shown here is derived from an EMBL/GenBank/DDBJ whole genome shotgun (WGS) entry which is preliminary data.</text>
</comment>
<evidence type="ECO:0000256" key="3">
    <source>
        <dbReference type="SAM" id="MobiDB-lite"/>
    </source>
</evidence>
<dbReference type="Gene3D" id="1.10.285.10">
    <property type="entry name" value="Glutamate Dehydrogenase, chain A, domain 3"/>
    <property type="match status" value="1"/>
</dbReference>
<dbReference type="GO" id="GO:0004354">
    <property type="term" value="F:glutamate dehydrogenase (NADP+) activity"/>
    <property type="evidence" value="ECO:0007669"/>
    <property type="project" value="TreeGrafter"/>
</dbReference>
<dbReference type="PANTHER" id="PTHR43571">
    <property type="entry name" value="NADP-SPECIFIC GLUTAMATE DEHYDROGENASE 1-RELATED"/>
    <property type="match status" value="1"/>
</dbReference>
<dbReference type="Gene3D" id="3.40.50.720">
    <property type="entry name" value="NAD(P)-binding Rossmann-like Domain"/>
    <property type="match status" value="1"/>
</dbReference>
<dbReference type="Proteomes" id="UP000664859">
    <property type="component" value="Unassembled WGS sequence"/>
</dbReference>
<dbReference type="SUPFAM" id="SSF53223">
    <property type="entry name" value="Aminoacid dehydrogenase-like, N-terminal domain"/>
    <property type="match status" value="1"/>
</dbReference>
<dbReference type="InterPro" id="IPR006097">
    <property type="entry name" value="Glu/Leu/Phe/Val/Trp_DH_dimer"/>
</dbReference>
<reference evidence="5" key="1">
    <citation type="submission" date="2021-02" db="EMBL/GenBank/DDBJ databases">
        <title>First Annotated Genome of the Yellow-green Alga Tribonema minus.</title>
        <authorList>
            <person name="Mahan K.M."/>
        </authorList>
    </citation>
    <scope>NUCLEOTIDE SEQUENCE</scope>
    <source>
        <strain evidence="5">UTEX B ZZ1240</strain>
    </source>
</reference>
<organism evidence="5 6">
    <name type="scientific">Tribonema minus</name>
    <dbReference type="NCBI Taxonomy" id="303371"/>
    <lineage>
        <taxon>Eukaryota</taxon>
        <taxon>Sar</taxon>
        <taxon>Stramenopiles</taxon>
        <taxon>Ochrophyta</taxon>
        <taxon>PX clade</taxon>
        <taxon>Xanthophyceae</taxon>
        <taxon>Tribonematales</taxon>
        <taxon>Tribonemataceae</taxon>
        <taxon>Tribonema</taxon>
    </lineage>
</organism>
<dbReference type="AlphaFoldDB" id="A0A835YWP2"/>
<dbReference type="InterPro" id="IPR046346">
    <property type="entry name" value="Aminoacid_DH-like_N_sf"/>
</dbReference>
<evidence type="ECO:0000313" key="6">
    <source>
        <dbReference type="Proteomes" id="UP000664859"/>
    </source>
</evidence>
<dbReference type="InterPro" id="IPR036291">
    <property type="entry name" value="NAD(P)-bd_dom_sf"/>
</dbReference>
<feature type="domain" description="Glutamate/phenylalanine/leucine/valine/L-tryptophan dehydrogenase C-terminal" evidence="4">
    <location>
        <begin position="267"/>
        <end position="478"/>
    </location>
</feature>
<dbReference type="Gene3D" id="3.40.50.10860">
    <property type="entry name" value="Leucine Dehydrogenase, chain A, domain 1"/>
    <property type="match status" value="1"/>
</dbReference>
<dbReference type="InterPro" id="IPR050724">
    <property type="entry name" value="Glu_Leu_Phe_Val_DH"/>
</dbReference>
<proteinExistence type="inferred from homology"/>
<dbReference type="SUPFAM" id="SSF51735">
    <property type="entry name" value="NAD(P)-binding Rossmann-fold domains"/>
    <property type="match status" value="1"/>
</dbReference>
<protein>
    <submittedName>
        <fullName evidence="5">Glutamate dehydrogenase 1 (NADP-dependent)</fullName>
    </submittedName>
</protein>
<dbReference type="EMBL" id="JAFCMP010000354">
    <property type="protein sequence ID" value="KAG5180890.1"/>
    <property type="molecule type" value="Genomic_DNA"/>
</dbReference>
<comment type="similarity">
    <text evidence="1">Belongs to the Glu/Leu/Phe/Val dehydrogenases family.</text>
</comment>
<keyword evidence="2" id="KW-0560">Oxidoreductase</keyword>
<keyword evidence="6" id="KW-1185">Reference proteome</keyword>
<feature type="region of interest" description="Disordered" evidence="3">
    <location>
        <begin position="35"/>
        <end position="57"/>
    </location>
</feature>
<dbReference type="OrthoDB" id="6718861at2759"/>
<evidence type="ECO:0000259" key="4">
    <source>
        <dbReference type="SMART" id="SM00839"/>
    </source>
</evidence>